<dbReference type="EMBL" id="QEKW01000030">
    <property type="protein sequence ID" value="PVY96360.1"/>
    <property type="molecule type" value="Genomic_DNA"/>
</dbReference>
<dbReference type="PROSITE" id="PS51257">
    <property type="entry name" value="PROKAR_LIPOPROTEIN"/>
    <property type="match status" value="1"/>
</dbReference>
<dbReference type="AlphaFoldDB" id="A0A2U1E8Y5"/>
<accession>A0A2U1E8Y5</accession>
<reference evidence="2 3" key="1">
    <citation type="submission" date="2018-04" db="EMBL/GenBank/DDBJ databases">
        <title>Genomic Encyclopedia of Type Strains, Phase IV (KMG-IV): sequencing the most valuable type-strain genomes for metagenomic binning, comparative biology and taxonomic classification.</title>
        <authorList>
            <person name="Goeker M."/>
        </authorList>
    </citation>
    <scope>NUCLEOTIDE SEQUENCE [LARGE SCALE GENOMIC DNA]</scope>
    <source>
        <strain evidence="2 3">DSM 45771</strain>
    </source>
</reference>
<sequence>MRALSQGVSLAATLVLAFLVVLTLGACSPRGPQEVDLEEMVSDFVAANPGEGEDHYRAPTAPEARALVEAVDLARNGDIGGAARLLGPLDHVVREVRDEATGRRLLLVTEQPVPSAPRRHGWGLFVVAPQADRGPLIEVPHPAADRQTELLGVDVFRSLSGSALLVAGAHRSATPDADVAHEPDTAFHAVHDALVAPGQTVVQVHGFDGDDHPRHYGDTVVSDGAHEGGPPSPTSMSLTSALEGAGFQVCLQHRDRCDRLAATQNLQGRSARAMGGQFVHLEVEASIRSDPVGRRRLADVTAFGLRED</sequence>
<evidence type="ECO:0000313" key="2">
    <source>
        <dbReference type="EMBL" id="PVY96360.1"/>
    </source>
</evidence>
<protein>
    <submittedName>
        <fullName evidence="2">Uncharacterized protein</fullName>
    </submittedName>
</protein>
<dbReference type="Proteomes" id="UP000245639">
    <property type="component" value="Unassembled WGS sequence"/>
</dbReference>
<comment type="caution">
    <text evidence="2">The sequence shown here is derived from an EMBL/GenBank/DDBJ whole genome shotgun (WGS) entry which is preliminary data.</text>
</comment>
<gene>
    <name evidence="2" type="ORF">C8D89_13010</name>
</gene>
<keyword evidence="3" id="KW-1185">Reference proteome</keyword>
<evidence type="ECO:0000256" key="1">
    <source>
        <dbReference type="SAM" id="MobiDB-lite"/>
    </source>
</evidence>
<proteinExistence type="predicted"/>
<feature type="region of interest" description="Disordered" evidence="1">
    <location>
        <begin position="212"/>
        <end position="239"/>
    </location>
</feature>
<organism evidence="2 3">
    <name type="scientific">Actinomycetospora cinnamomea</name>
    <dbReference type="NCBI Taxonomy" id="663609"/>
    <lineage>
        <taxon>Bacteria</taxon>
        <taxon>Bacillati</taxon>
        <taxon>Actinomycetota</taxon>
        <taxon>Actinomycetes</taxon>
        <taxon>Pseudonocardiales</taxon>
        <taxon>Pseudonocardiaceae</taxon>
        <taxon>Actinomycetospora</taxon>
    </lineage>
</organism>
<name>A0A2U1E8Y5_9PSEU</name>
<evidence type="ECO:0000313" key="3">
    <source>
        <dbReference type="Proteomes" id="UP000245639"/>
    </source>
</evidence>